<organism evidence="2 3">
    <name type="scientific">Cinchona calisaya</name>
    <dbReference type="NCBI Taxonomy" id="153742"/>
    <lineage>
        <taxon>Eukaryota</taxon>
        <taxon>Viridiplantae</taxon>
        <taxon>Streptophyta</taxon>
        <taxon>Embryophyta</taxon>
        <taxon>Tracheophyta</taxon>
        <taxon>Spermatophyta</taxon>
        <taxon>Magnoliopsida</taxon>
        <taxon>eudicotyledons</taxon>
        <taxon>Gunneridae</taxon>
        <taxon>Pentapetalae</taxon>
        <taxon>asterids</taxon>
        <taxon>lamiids</taxon>
        <taxon>Gentianales</taxon>
        <taxon>Rubiaceae</taxon>
        <taxon>Cinchonoideae</taxon>
        <taxon>Cinchoneae</taxon>
        <taxon>Cinchona</taxon>
    </lineage>
</organism>
<accession>A0ABD2YUC6</accession>
<dbReference type="AlphaFoldDB" id="A0ABD2YUC6"/>
<protein>
    <recommendedName>
        <fullName evidence="1">F-box domain-containing protein</fullName>
    </recommendedName>
</protein>
<gene>
    <name evidence="2" type="ORF">ACH5RR_029919</name>
</gene>
<dbReference type="InterPro" id="IPR036047">
    <property type="entry name" value="F-box-like_dom_sf"/>
</dbReference>
<name>A0ABD2YUC6_9GENT</name>
<dbReference type="Pfam" id="PF00646">
    <property type="entry name" value="F-box"/>
    <property type="match status" value="1"/>
</dbReference>
<keyword evidence="3" id="KW-1185">Reference proteome</keyword>
<comment type="caution">
    <text evidence="2">The sequence shown here is derived from an EMBL/GenBank/DDBJ whole genome shotgun (WGS) entry which is preliminary data.</text>
</comment>
<dbReference type="Proteomes" id="UP001630127">
    <property type="component" value="Unassembled WGS sequence"/>
</dbReference>
<reference evidence="2 3" key="1">
    <citation type="submission" date="2024-11" db="EMBL/GenBank/DDBJ databases">
        <title>A near-complete genome assembly of Cinchona calisaya.</title>
        <authorList>
            <person name="Lian D.C."/>
            <person name="Zhao X.W."/>
            <person name="Wei L."/>
        </authorList>
    </citation>
    <scope>NUCLEOTIDE SEQUENCE [LARGE SCALE GENOMIC DNA]</scope>
    <source>
        <tissue evidence="2">Nenye</tissue>
    </source>
</reference>
<proteinExistence type="predicted"/>
<dbReference type="PROSITE" id="PS50181">
    <property type="entry name" value="FBOX"/>
    <property type="match status" value="1"/>
</dbReference>
<evidence type="ECO:0000313" key="2">
    <source>
        <dbReference type="EMBL" id="KAL3510518.1"/>
    </source>
</evidence>
<dbReference type="InterPro" id="IPR001810">
    <property type="entry name" value="F-box_dom"/>
</dbReference>
<evidence type="ECO:0000313" key="3">
    <source>
        <dbReference type="Proteomes" id="UP001630127"/>
    </source>
</evidence>
<dbReference type="SUPFAM" id="SSF81383">
    <property type="entry name" value="F-box domain"/>
    <property type="match status" value="1"/>
</dbReference>
<evidence type="ECO:0000259" key="1">
    <source>
        <dbReference type="PROSITE" id="PS50181"/>
    </source>
</evidence>
<feature type="domain" description="F-box" evidence="1">
    <location>
        <begin position="14"/>
        <end position="61"/>
    </location>
</feature>
<sequence>MEENKEQEATDSTPLQQERSPHEALFLVLAYLPLYELLVMSQVCRSFKEALDNDILPWLNMVVGKPLNRRFNNDHLLKFTSKAHGRLKTLALLSCSKITDDGLQQVIASNQHISRV</sequence>
<dbReference type="SMART" id="SM00256">
    <property type="entry name" value="FBOX"/>
    <property type="match status" value="1"/>
</dbReference>
<dbReference type="EMBL" id="JBJUIK010000012">
    <property type="protein sequence ID" value="KAL3510518.1"/>
    <property type="molecule type" value="Genomic_DNA"/>
</dbReference>
<dbReference type="Gene3D" id="1.20.1280.50">
    <property type="match status" value="1"/>
</dbReference>